<keyword evidence="3" id="KW-0150">Chloroplast</keyword>
<evidence type="ECO:0000313" key="20">
    <source>
        <dbReference type="EMBL" id="PNH08338.1"/>
    </source>
</evidence>
<keyword evidence="5" id="KW-0808">Transferase</keyword>
<comment type="catalytic activity">
    <reaction evidence="16">
        <text>phytol + CTP = phytyl phosphate + CDP + H(+)</text>
        <dbReference type="Rhea" id="RHEA:38055"/>
        <dbReference type="ChEBI" id="CHEBI:15378"/>
        <dbReference type="ChEBI" id="CHEBI:17327"/>
        <dbReference type="ChEBI" id="CHEBI:37563"/>
        <dbReference type="ChEBI" id="CHEBI:58069"/>
        <dbReference type="ChEBI" id="CHEBI:75483"/>
        <dbReference type="EC" id="2.7.1.182"/>
    </reaction>
</comment>
<keyword evidence="21" id="KW-1185">Reference proteome</keyword>
<dbReference type="PANTHER" id="PTHR32523:SF8">
    <property type="entry name" value="DOLICHOL KINASE"/>
    <property type="match status" value="1"/>
</dbReference>
<keyword evidence="7" id="KW-0479">Metal-binding</keyword>
<comment type="subcellular location">
    <subcellularLocation>
        <location evidence="1">Plastid</location>
        <location evidence="1">Chloroplast membrane</location>
        <topology evidence="1">Multi-pass membrane protein</topology>
    </subcellularLocation>
</comment>
<feature type="domain" description="MYND-type" evidence="19">
    <location>
        <begin position="392"/>
        <end position="435"/>
    </location>
</feature>
<evidence type="ECO:0000313" key="21">
    <source>
        <dbReference type="Proteomes" id="UP000236333"/>
    </source>
</evidence>
<evidence type="ECO:0000256" key="10">
    <source>
        <dbReference type="ARBA" id="ARBA00022833"/>
    </source>
</evidence>
<feature type="region of interest" description="Disordered" evidence="18">
    <location>
        <begin position="318"/>
        <end position="337"/>
    </location>
</feature>
<proteinExistence type="inferred from homology"/>
<evidence type="ECO:0000256" key="4">
    <source>
        <dbReference type="ARBA" id="ARBA00022640"/>
    </source>
</evidence>
<evidence type="ECO:0000256" key="2">
    <source>
        <dbReference type="ARBA" id="ARBA00010794"/>
    </source>
</evidence>
<dbReference type="Gene3D" id="6.10.140.2220">
    <property type="match status" value="1"/>
</dbReference>
<dbReference type="GO" id="GO:0009507">
    <property type="term" value="C:chloroplast"/>
    <property type="evidence" value="ECO:0007669"/>
    <property type="project" value="UniProtKB-SubCell"/>
</dbReference>
<sequence length="452" mass="46502">MLLVAPSWARSDGSTRGGGGSSWHPQDELGVLVTLAKLPRRDAEQLGLGATGRDAASAGALRDLSQNATWLARTVVNLSAVLNDLPPPPRATREGSQGGGAAVLGRSSDATLAAAVRESIALASVTALPILEQIAVRNMDGPGDSSGGGGSSSMGSLQDATDVAGCSNTAAAILRCLAAAARLLPPADLLALQPQRTLALLGRLLQRADELRRAAAGRGSRGRGSGVERREEESSEGRQQYRLADEIVGVLVHMAADEQLVGTVAGWLRGEASGAMAETQPQGWQQQRGDLDARALAAALRAWNADAAGCVDRLRDIAATPGPPSTDATGAGAGGGGSEQLLGTARAVIAGAPRGFSDLLMRGGRGSAPARAPARALVWPARVLRLCVNPACRNFGGPAEADLPLRKCSGCKAVRYCGAACQQQHWREGGHKRECARLRALQGAMEAASEQE</sequence>
<evidence type="ECO:0000256" key="11">
    <source>
        <dbReference type="ARBA" id="ARBA00022946"/>
    </source>
</evidence>
<evidence type="ECO:0000256" key="17">
    <source>
        <dbReference type="PROSITE-ProRule" id="PRU00134"/>
    </source>
</evidence>
<feature type="region of interest" description="Disordered" evidence="18">
    <location>
        <begin position="1"/>
        <end position="25"/>
    </location>
</feature>
<evidence type="ECO:0000256" key="15">
    <source>
        <dbReference type="ARBA" id="ARBA00039024"/>
    </source>
</evidence>
<reference evidence="20 21" key="1">
    <citation type="journal article" date="2017" name="Mol. Biol. Evol.">
        <title>The 4-celled Tetrabaena socialis nuclear genome reveals the essential components for genetic control of cell number at the origin of multicellularity in the volvocine lineage.</title>
        <authorList>
            <person name="Featherston J."/>
            <person name="Arakaki Y."/>
            <person name="Hanschen E.R."/>
            <person name="Ferris P.J."/>
            <person name="Michod R.E."/>
            <person name="Olson B.J.S.C."/>
            <person name="Nozaki H."/>
            <person name="Durand P.M."/>
        </authorList>
    </citation>
    <scope>NUCLEOTIDE SEQUENCE [LARGE SCALE GENOMIC DNA]</scope>
    <source>
        <strain evidence="20 21">NIES-571</strain>
    </source>
</reference>
<evidence type="ECO:0000256" key="9">
    <source>
        <dbReference type="ARBA" id="ARBA00022777"/>
    </source>
</evidence>
<keyword evidence="12" id="KW-1133">Transmembrane helix</keyword>
<evidence type="ECO:0000256" key="1">
    <source>
        <dbReference type="ARBA" id="ARBA00004508"/>
    </source>
</evidence>
<keyword evidence="10" id="KW-0862">Zinc</keyword>
<comment type="pathway">
    <text evidence="14">Cofactor biosynthesis; tocopherol biosynthesis.</text>
</comment>
<feature type="region of interest" description="Disordered" evidence="18">
    <location>
        <begin position="139"/>
        <end position="159"/>
    </location>
</feature>
<name>A0A2J8A745_9CHLO</name>
<dbReference type="Pfam" id="PF01753">
    <property type="entry name" value="zf-MYND"/>
    <property type="match status" value="1"/>
</dbReference>
<comment type="caution">
    <text evidence="20">The sequence shown here is derived from an EMBL/GenBank/DDBJ whole genome shotgun (WGS) entry which is preliminary data.</text>
</comment>
<evidence type="ECO:0000256" key="8">
    <source>
        <dbReference type="ARBA" id="ARBA00022771"/>
    </source>
</evidence>
<evidence type="ECO:0000256" key="14">
    <source>
        <dbReference type="ARBA" id="ARBA00024015"/>
    </source>
</evidence>
<evidence type="ECO:0000256" key="7">
    <source>
        <dbReference type="ARBA" id="ARBA00022723"/>
    </source>
</evidence>
<evidence type="ECO:0000256" key="6">
    <source>
        <dbReference type="ARBA" id="ARBA00022692"/>
    </source>
</evidence>
<dbReference type="PROSITE" id="PS50865">
    <property type="entry name" value="ZF_MYND_2"/>
    <property type="match status" value="1"/>
</dbReference>
<keyword evidence="6" id="KW-0812">Transmembrane</keyword>
<accession>A0A2J8A745</accession>
<evidence type="ECO:0000256" key="12">
    <source>
        <dbReference type="ARBA" id="ARBA00022989"/>
    </source>
</evidence>
<evidence type="ECO:0000256" key="3">
    <source>
        <dbReference type="ARBA" id="ARBA00022528"/>
    </source>
</evidence>
<keyword evidence="9" id="KW-0418">Kinase</keyword>
<dbReference type="AlphaFoldDB" id="A0A2J8A745"/>
<keyword evidence="13" id="KW-0472">Membrane</keyword>
<dbReference type="GO" id="GO:0010276">
    <property type="term" value="F:phytol kinase activity"/>
    <property type="evidence" value="ECO:0007669"/>
    <property type="project" value="UniProtKB-EC"/>
</dbReference>
<feature type="region of interest" description="Disordered" evidence="18">
    <location>
        <begin position="215"/>
        <end position="239"/>
    </location>
</feature>
<evidence type="ECO:0000256" key="16">
    <source>
        <dbReference type="ARBA" id="ARBA00048889"/>
    </source>
</evidence>
<evidence type="ECO:0000259" key="19">
    <source>
        <dbReference type="PROSITE" id="PS50865"/>
    </source>
</evidence>
<protein>
    <recommendedName>
        <fullName evidence="15">phytol kinase</fullName>
        <ecNumber evidence="15">2.7.1.182</ecNumber>
    </recommendedName>
</protein>
<dbReference type="SUPFAM" id="SSF144232">
    <property type="entry name" value="HIT/MYND zinc finger-like"/>
    <property type="match status" value="1"/>
</dbReference>
<keyword evidence="8 17" id="KW-0863">Zinc-finger</keyword>
<keyword evidence="4" id="KW-0934">Plastid</keyword>
<dbReference type="EMBL" id="PGGS01000134">
    <property type="protein sequence ID" value="PNH08338.1"/>
    <property type="molecule type" value="Genomic_DNA"/>
</dbReference>
<organism evidence="20 21">
    <name type="scientific">Tetrabaena socialis</name>
    <dbReference type="NCBI Taxonomy" id="47790"/>
    <lineage>
        <taxon>Eukaryota</taxon>
        <taxon>Viridiplantae</taxon>
        <taxon>Chlorophyta</taxon>
        <taxon>core chlorophytes</taxon>
        <taxon>Chlorophyceae</taxon>
        <taxon>CS clade</taxon>
        <taxon>Chlamydomonadales</taxon>
        <taxon>Tetrabaenaceae</taxon>
        <taxon>Tetrabaena</taxon>
    </lineage>
</organism>
<dbReference type="GO" id="GO:0008270">
    <property type="term" value="F:zinc ion binding"/>
    <property type="evidence" value="ECO:0007669"/>
    <property type="project" value="UniProtKB-KW"/>
</dbReference>
<dbReference type="InterPro" id="IPR002893">
    <property type="entry name" value="Znf_MYND"/>
</dbReference>
<dbReference type="PANTHER" id="PTHR32523">
    <property type="entry name" value="PHYTOL KINASE 1, CHLOROPLASTIC"/>
    <property type="match status" value="1"/>
</dbReference>
<dbReference type="EC" id="2.7.1.182" evidence="15"/>
<evidence type="ECO:0000256" key="18">
    <source>
        <dbReference type="SAM" id="MobiDB-lite"/>
    </source>
</evidence>
<dbReference type="GO" id="GO:0016020">
    <property type="term" value="C:membrane"/>
    <property type="evidence" value="ECO:0007669"/>
    <property type="project" value="UniProtKB-SubCell"/>
</dbReference>
<keyword evidence="11" id="KW-0809">Transit peptide</keyword>
<dbReference type="Proteomes" id="UP000236333">
    <property type="component" value="Unassembled WGS sequence"/>
</dbReference>
<gene>
    <name evidence="20" type="ORF">TSOC_005069</name>
</gene>
<dbReference type="InterPro" id="IPR039606">
    <property type="entry name" value="Phytol/farnesol_kinase"/>
</dbReference>
<comment type="similarity">
    <text evidence="2">Belongs to the polyprenol kinase family.</text>
</comment>
<feature type="compositionally biased region" description="Basic and acidic residues" evidence="18">
    <location>
        <begin position="226"/>
        <end position="236"/>
    </location>
</feature>
<evidence type="ECO:0000256" key="5">
    <source>
        <dbReference type="ARBA" id="ARBA00022679"/>
    </source>
</evidence>
<evidence type="ECO:0000256" key="13">
    <source>
        <dbReference type="ARBA" id="ARBA00023136"/>
    </source>
</evidence>
<dbReference type="OrthoDB" id="553185at2759"/>